<dbReference type="SUPFAM" id="SSF81345">
    <property type="entry name" value="ABC transporter involved in vitamin B12 uptake, BtuC"/>
    <property type="match status" value="1"/>
</dbReference>
<feature type="transmembrane region" description="Helical" evidence="8">
    <location>
        <begin position="73"/>
        <end position="93"/>
    </location>
</feature>
<comment type="similarity">
    <text evidence="2">Belongs to the binding-protein-dependent transport system permease family. FecCD subfamily.</text>
</comment>
<keyword evidence="3" id="KW-0813">Transport</keyword>
<dbReference type="Pfam" id="PF01032">
    <property type="entry name" value="FecCD"/>
    <property type="match status" value="1"/>
</dbReference>
<proteinExistence type="inferred from homology"/>
<dbReference type="Proteomes" id="UP000216752">
    <property type="component" value="Chromosome"/>
</dbReference>
<keyword evidence="7 8" id="KW-0472">Membrane</keyword>
<keyword evidence="10" id="KW-1185">Reference proteome</keyword>
<evidence type="ECO:0000313" key="9">
    <source>
        <dbReference type="EMBL" id="XFO66853.1"/>
    </source>
</evidence>
<dbReference type="EMBL" id="CP155573">
    <property type="protein sequence ID" value="XFO66853.1"/>
    <property type="molecule type" value="Genomic_DNA"/>
</dbReference>
<evidence type="ECO:0000256" key="6">
    <source>
        <dbReference type="ARBA" id="ARBA00022989"/>
    </source>
</evidence>
<dbReference type="CDD" id="cd06550">
    <property type="entry name" value="TM_ABC_iron-siderophores_like"/>
    <property type="match status" value="1"/>
</dbReference>
<evidence type="ECO:0000256" key="1">
    <source>
        <dbReference type="ARBA" id="ARBA00004651"/>
    </source>
</evidence>
<keyword evidence="5 8" id="KW-0812">Transmembrane</keyword>
<dbReference type="PANTHER" id="PTHR30472">
    <property type="entry name" value="FERRIC ENTEROBACTIN TRANSPORT SYSTEM PERMEASE PROTEIN"/>
    <property type="match status" value="1"/>
</dbReference>
<evidence type="ECO:0000256" key="4">
    <source>
        <dbReference type="ARBA" id="ARBA00022475"/>
    </source>
</evidence>
<evidence type="ECO:0000256" key="3">
    <source>
        <dbReference type="ARBA" id="ARBA00022448"/>
    </source>
</evidence>
<accession>A0ABZ3INC2</accession>
<feature type="transmembrane region" description="Helical" evidence="8">
    <location>
        <begin position="247"/>
        <end position="274"/>
    </location>
</feature>
<evidence type="ECO:0000313" key="10">
    <source>
        <dbReference type="Proteomes" id="UP000216752"/>
    </source>
</evidence>
<organism evidence="9 10">
    <name type="scientific">Sporomusa silvacetica DSM 10669</name>
    <dbReference type="NCBI Taxonomy" id="1123289"/>
    <lineage>
        <taxon>Bacteria</taxon>
        <taxon>Bacillati</taxon>
        <taxon>Bacillota</taxon>
        <taxon>Negativicutes</taxon>
        <taxon>Selenomonadales</taxon>
        <taxon>Sporomusaceae</taxon>
        <taxon>Sporomusa</taxon>
    </lineage>
</organism>
<feature type="transmembrane region" description="Helical" evidence="8">
    <location>
        <begin position="99"/>
        <end position="119"/>
    </location>
</feature>
<protein>
    <submittedName>
        <fullName evidence="9">ABC transporter permease protein</fullName>
    </submittedName>
</protein>
<feature type="transmembrane region" description="Helical" evidence="8">
    <location>
        <begin position="286"/>
        <end position="304"/>
    </location>
</feature>
<feature type="transmembrane region" description="Helical" evidence="8">
    <location>
        <begin position="204"/>
        <end position="227"/>
    </location>
</feature>
<dbReference type="RefSeq" id="WP_094607095.1">
    <property type="nucleotide sequence ID" value="NZ_CP155573.1"/>
</dbReference>
<comment type="subcellular location">
    <subcellularLocation>
        <location evidence="1">Cell membrane</location>
        <topology evidence="1">Multi-pass membrane protein</topology>
    </subcellularLocation>
</comment>
<feature type="transmembrane region" description="Helical" evidence="8">
    <location>
        <begin position="155"/>
        <end position="175"/>
    </location>
</feature>
<feature type="transmembrane region" description="Helical" evidence="8">
    <location>
        <begin position="12"/>
        <end position="31"/>
    </location>
</feature>
<gene>
    <name evidence="9" type="ORF">SPSIL_030130</name>
</gene>
<dbReference type="Gene3D" id="1.10.3470.10">
    <property type="entry name" value="ABC transporter involved in vitamin B12 uptake, BtuC"/>
    <property type="match status" value="1"/>
</dbReference>
<keyword evidence="4" id="KW-1003">Cell membrane</keyword>
<feature type="transmembrane region" description="Helical" evidence="8">
    <location>
        <begin position="316"/>
        <end position="335"/>
    </location>
</feature>
<name>A0ABZ3INC2_9FIRM</name>
<dbReference type="PANTHER" id="PTHR30472:SF70">
    <property type="entry name" value="MOLYBDATE IMPORT SYSTEM PERMEASE PROTEIN MOLB"/>
    <property type="match status" value="1"/>
</dbReference>
<feature type="transmembrane region" description="Helical" evidence="8">
    <location>
        <begin position="131"/>
        <end position="149"/>
    </location>
</feature>
<keyword evidence="6 8" id="KW-1133">Transmembrane helix</keyword>
<dbReference type="InterPro" id="IPR037294">
    <property type="entry name" value="ABC_BtuC-like"/>
</dbReference>
<evidence type="ECO:0000256" key="2">
    <source>
        <dbReference type="ARBA" id="ARBA00007935"/>
    </source>
</evidence>
<evidence type="ECO:0000256" key="5">
    <source>
        <dbReference type="ARBA" id="ARBA00022692"/>
    </source>
</evidence>
<evidence type="ECO:0000256" key="7">
    <source>
        <dbReference type="ARBA" id="ARBA00023136"/>
    </source>
</evidence>
<dbReference type="InterPro" id="IPR000522">
    <property type="entry name" value="ABC_transptr_permease_BtuC"/>
</dbReference>
<reference evidence="9" key="1">
    <citation type="submission" date="2024-05" db="EMBL/GenBank/DDBJ databases">
        <title>Isolation and characterization of Sporomusa carbonis sp. nov., a carboxydotrophic hydrogenogen in the genus of Sporomusa isolated from a charcoal burning pile.</title>
        <authorList>
            <person name="Boeer T."/>
            <person name="Rosenbaum F."/>
            <person name="Eysell L."/>
            <person name="Mueller V."/>
            <person name="Daniel R."/>
            <person name="Poehlein A."/>
        </authorList>
    </citation>
    <scope>NUCLEOTIDE SEQUENCE [LARGE SCALE GENOMIC DNA]</scope>
    <source>
        <strain evidence="9">DSM 10669</strain>
    </source>
</reference>
<evidence type="ECO:0000256" key="8">
    <source>
        <dbReference type="SAM" id="Phobius"/>
    </source>
</evidence>
<sequence>MQFRNIVDKSRISQSSLFLILPIMVFIFSFVIGHHSISLTTVINILAARVLPIDPTWPPMLEQVIYQVRLPRIIAAMLVGAGLSAAGAAFQGVFRNPLVSPYILGVSSGAGFGAALAILLADNIVMVQISALFFGILAVVLTYGISSVYKSAPTLVLILSGVIVGSFFSALLSLLKYLADPYEKLPSIVFWLMGSLANVNSNSLLTLGPILVIAVSLLVVMGWRINVLSMGEEEALSFGVNTHRERAIIVVLCTIITAIAVCLTGIIGWVGLVIPHICRMLVGPDYRKVIMASISIGACYLLIIDDLARALTSLEIPLGILTALLGAPFFAYLIMKNKVGW</sequence>